<sequence length="91" mass="9979">MAPTSALFGASPDVARRILDDIEAQFRLSKDDLVRITTQFLEDFALGLGEYNHPMAMMYALLLAYLLLEADLHALYSPTFVTGVPNGSETG</sequence>
<proteinExistence type="predicted"/>
<keyword evidence="2" id="KW-1185">Reference proteome</keyword>
<accession>A0ACC1N0P9</accession>
<comment type="caution">
    <text evidence="1">The sequence shown here is derived from an EMBL/GenBank/DDBJ whole genome shotgun (WGS) entry which is preliminary data.</text>
</comment>
<dbReference type="Proteomes" id="UP001144978">
    <property type="component" value="Unassembled WGS sequence"/>
</dbReference>
<protein>
    <submittedName>
        <fullName evidence="1">Uncharacterized protein</fullName>
    </submittedName>
</protein>
<gene>
    <name evidence="1" type="ORF">NUW54_g12219</name>
</gene>
<organism evidence="1 2">
    <name type="scientific">Trametes sanguinea</name>
    <dbReference type="NCBI Taxonomy" id="158606"/>
    <lineage>
        <taxon>Eukaryota</taxon>
        <taxon>Fungi</taxon>
        <taxon>Dikarya</taxon>
        <taxon>Basidiomycota</taxon>
        <taxon>Agaricomycotina</taxon>
        <taxon>Agaricomycetes</taxon>
        <taxon>Polyporales</taxon>
        <taxon>Polyporaceae</taxon>
        <taxon>Trametes</taxon>
    </lineage>
</organism>
<dbReference type="EMBL" id="JANSHE010005111">
    <property type="protein sequence ID" value="KAJ2972644.1"/>
    <property type="molecule type" value="Genomic_DNA"/>
</dbReference>
<evidence type="ECO:0000313" key="2">
    <source>
        <dbReference type="Proteomes" id="UP001144978"/>
    </source>
</evidence>
<evidence type="ECO:0000313" key="1">
    <source>
        <dbReference type="EMBL" id="KAJ2972644.1"/>
    </source>
</evidence>
<reference evidence="1" key="1">
    <citation type="submission" date="2022-08" db="EMBL/GenBank/DDBJ databases">
        <title>Genome Sequence of Pycnoporus sanguineus.</title>
        <authorList>
            <person name="Buettner E."/>
        </authorList>
    </citation>
    <scope>NUCLEOTIDE SEQUENCE</scope>
    <source>
        <strain evidence="1">CG-C14</strain>
    </source>
</reference>
<name>A0ACC1N0P9_9APHY</name>